<keyword evidence="3" id="KW-1185">Reference proteome</keyword>
<dbReference type="RefSeq" id="WP_053409420.1">
    <property type="nucleotide sequence ID" value="NZ_DAIPHI010000016.1"/>
</dbReference>
<proteinExistence type="predicted"/>
<feature type="chain" id="PRO_5005600438" description="DUF2057 domain-containing protein" evidence="1">
    <location>
        <begin position="18"/>
        <end position="273"/>
    </location>
</feature>
<evidence type="ECO:0000256" key="1">
    <source>
        <dbReference type="SAM" id="SignalP"/>
    </source>
</evidence>
<gene>
    <name evidence="2" type="ORF">AKJ31_12395</name>
</gene>
<feature type="signal peptide" evidence="1">
    <location>
        <begin position="1"/>
        <end position="17"/>
    </location>
</feature>
<dbReference type="AlphaFoldDB" id="A0A0M0I087"/>
<protein>
    <recommendedName>
        <fullName evidence="4">DUF2057 domain-containing protein</fullName>
    </recommendedName>
</protein>
<name>A0A0M0I087_9VIBR</name>
<dbReference type="PATRIC" id="fig|171383.3.peg.2534"/>
<dbReference type="Proteomes" id="UP000037530">
    <property type="component" value="Unassembled WGS sequence"/>
</dbReference>
<reference evidence="3" key="1">
    <citation type="submission" date="2015-08" db="EMBL/GenBank/DDBJ databases">
        <title>Vibrio galatheae sp. nov., a novel member of the Vibrionaceae family isolated from the Solomon Islands.</title>
        <authorList>
            <person name="Giubergia S."/>
            <person name="Machado H."/>
            <person name="Mateiu R.V."/>
            <person name="Gram L."/>
        </authorList>
    </citation>
    <scope>NUCLEOTIDE SEQUENCE [LARGE SCALE GENOMIC DNA]</scope>
    <source>
        <strain evidence="3">DSM 19134</strain>
    </source>
</reference>
<sequence length="273" mass="30351">MKILRCLFLLSAVSITAGCSTLNSSSDFSDAVQSIKERSNYVEVAAKTIIPDTQALVGANLVRSELTYTSVQPIGESNLTKKSTIDMTVTFFKSYDVFHSASVLGQTVALDNSKPMAETCSEHCTVTQWVSFPFSERELAEFSGENVNFTITSGNNNIVEVSVPKAYFEAIEQEADTLIARNQSTQPYVNQTPEVTKVNDSAPASKALEMTQYWYAKASAQDIDKFSQFAISNRKGVVQKLESTSQELNMMQYWYSEASEIERSQILQWLISQ</sequence>
<evidence type="ECO:0008006" key="4">
    <source>
        <dbReference type="Google" id="ProtNLM"/>
    </source>
</evidence>
<accession>A0A0M0I087</accession>
<evidence type="ECO:0000313" key="3">
    <source>
        <dbReference type="Proteomes" id="UP000037530"/>
    </source>
</evidence>
<comment type="caution">
    <text evidence="2">The sequence shown here is derived from an EMBL/GenBank/DDBJ whole genome shotgun (WGS) entry which is preliminary data.</text>
</comment>
<keyword evidence="1" id="KW-0732">Signal</keyword>
<organism evidence="2 3">
    <name type="scientific">Vibrio hepatarius</name>
    <dbReference type="NCBI Taxonomy" id="171383"/>
    <lineage>
        <taxon>Bacteria</taxon>
        <taxon>Pseudomonadati</taxon>
        <taxon>Pseudomonadota</taxon>
        <taxon>Gammaproteobacteria</taxon>
        <taxon>Vibrionales</taxon>
        <taxon>Vibrionaceae</taxon>
        <taxon>Vibrio</taxon>
        <taxon>Vibrio oreintalis group</taxon>
    </lineage>
</organism>
<dbReference type="EMBL" id="LHPI01000011">
    <property type="protein sequence ID" value="KOO07308.1"/>
    <property type="molecule type" value="Genomic_DNA"/>
</dbReference>
<dbReference type="PROSITE" id="PS51257">
    <property type="entry name" value="PROKAR_LIPOPROTEIN"/>
    <property type="match status" value="1"/>
</dbReference>
<dbReference type="OrthoDB" id="6214057at2"/>
<evidence type="ECO:0000313" key="2">
    <source>
        <dbReference type="EMBL" id="KOO07308.1"/>
    </source>
</evidence>